<dbReference type="EMBL" id="JAGQHS010000057">
    <property type="protein sequence ID" value="MCA9756545.1"/>
    <property type="molecule type" value="Genomic_DNA"/>
</dbReference>
<evidence type="ECO:0000259" key="12">
    <source>
        <dbReference type="PROSITE" id="PS50885"/>
    </source>
</evidence>
<dbReference type="InterPro" id="IPR005467">
    <property type="entry name" value="His_kinase_dom"/>
</dbReference>
<dbReference type="PRINTS" id="PR00344">
    <property type="entry name" value="BCTRLSENSOR"/>
</dbReference>
<accession>A0A956SDJ1</accession>
<dbReference type="SMART" id="SM00304">
    <property type="entry name" value="HAMP"/>
    <property type="match status" value="1"/>
</dbReference>
<comment type="catalytic activity">
    <reaction evidence="1">
        <text>ATP + protein L-histidine = ADP + protein N-phospho-L-histidine.</text>
        <dbReference type="EC" id="2.7.13.3"/>
    </reaction>
</comment>
<dbReference type="GO" id="GO:0000155">
    <property type="term" value="F:phosphorelay sensor kinase activity"/>
    <property type="evidence" value="ECO:0007669"/>
    <property type="project" value="InterPro"/>
</dbReference>
<keyword evidence="4" id="KW-0472">Membrane</keyword>
<gene>
    <name evidence="13" type="ORF">KDA27_12140</name>
</gene>
<dbReference type="SUPFAM" id="SSF55874">
    <property type="entry name" value="ATPase domain of HSP90 chaperone/DNA topoisomerase II/histidine kinase"/>
    <property type="match status" value="1"/>
</dbReference>
<keyword evidence="8 13" id="KW-0418">Kinase</keyword>
<dbReference type="InterPro" id="IPR036890">
    <property type="entry name" value="HATPase_C_sf"/>
</dbReference>
<evidence type="ECO:0000256" key="8">
    <source>
        <dbReference type="ARBA" id="ARBA00022777"/>
    </source>
</evidence>
<evidence type="ECO:0000313" key="13">
    <source>
        <dbReference type="EMBL" id="MCA9756545.1"/>
    </source>
</evidence>
<dbReference type="SUPFAM" id="SSF47384">
    <property type="entry name" value="Homodimeric domain of signal transducing histidine kinase"/>
    <property type="match status" value="1"/>
</dbReference>
<dbReference type="InterPro" id="IPR003594">
    <property type="entry name" value="HATPase_dom"/>
</dbReference>
<dbReference type="PANTHER" id="PTHR44936:SF10">
    <property type="entry name" value="SENSOR PROTEIN RSTB"/>
    <property type="match status" value="1"/>
</dbReference>
<feature type="domain" description="HAMP" evidence="12">
    <location>
        <begin position="295"/>
        <end position="347"/>
    </location>
</feature>
<dbReference type="InterPro" id="IPR003660">
    <property type="entry name" value="HAMP_dom"/>
</dbReference>
<dbReference type="PROSITE" id="PS50109">
    <property type="entry name" value="HIS_KIN"/>
    <property type="match status" value="1"/>
</dbReference>
<sequence length="577" mass="62013">MLLVGLVPLAVLFAYTYAAARTALVEASDDGLIAVVGARKAQIESWLRERTTDLEVIGRSQDCIELVREASSESHHAEVCGYLDSFQTETRDYQVLALYDLNWNWVASQTGAEAHREALVDPDIRERLRSAAGPVIAPVHRHAELGIGLHVGNRLQRSGDVPAGYVLASVDLTGTFAPILGDRAGLGRTGRVLLGTREGSLLLTSDGEARPGVVLGPEILQAATNAETGTLHFEDRTGKRLFAAFTVVPDQDWILVAEMDEVEALDLLSSLRQGLLIAGLLALVAVTATSSRISRRLSDPLRDLAAAARDIRSAGANERIPVHGSREVAEVGVALSQMLETLEEVQRQRVQSGALVAVGELSSNVVHEMRNRFSSVKMNLQALARRVSDDGDYAELAQIALDQVVRTEGTLSDLLNYARPVEPVLEETSPGLLLDAVAAQFRAEAESRHVELRVEDRVGDAPMNVDRKLLDQALSNLVRNALEVTSSGGSVILRAVPDPADAAVVDFEVEDDGAGLGGHSLEELFQPFFSTKETGTGLGLAQAKKVAELHGGRIVALPAQSGGAVFRIELPWKGMER</sequence>
<evidence type="ECO:0000256" key="5">
    <source>
        <dbReference type="ARBA" id="ARBA00022553"/>
    </source>
</evidence>
<evidence type="ECO:0000256" key="3">
    <source>
        <dbReference type="ARBA" id="ARBA00012438"/>
    </source>
</evidence>
<dbReference type="EC" id="2.7.13.3" evidence="3"/>
<dbReference type="Pfam" id="PF02518">
    <property type="entry name" value="HATPase_c"/>
    <property type="match status" value="1"/>
</dbReference>
<dbReference type="InterPro" id="IPR050980">
    <property type="entry name" value="2C_sensor_his_kinase"/>
</dbReference>
<dbReference type="Proteomes" id="UP000739538">
    <property type="component" value="Unassembled WGS sequence"/>
</dbReference>
<keyword evidence="7" id="KW-0547">Nucleotide-binding</keyword>
<keyword evidence="4" id="KW-1003">Cell membrane</keyword>
<evidence type="ECO:0000256" key="7">
    <source>
        <dbReference type="ARBA" id="ARBA00022741"/>
    </source>
</evidence>
<keyword evidence="6" id="KW-0808">Transferase</keyword>
<evidence type="ECO:0000256" key="10">
    <source>
        <dbReference type="SAM" id="SignalP"/>
    </source>
</evidence>
<dbReference type="Gene3D" id="1.10.287.130">
    <property type="match status" value="1"/>
</dbReference>
<keyword evidence="5" id="KW-0597">Phosphoprotein</keyword>
<keyword evidence="9" id="KW-0067">ATP-binding</keyword>
<dbReference type="InterPro" id="IPR003661">
    <property type="entry name" value="HisK_dim/P_dom"/>
</dbReference>
<dbReference type="InterPro" id="IPR036097">
    <property type="entry name" value="HisK_dim/P_sf"/>
</dbReference>
<dbReference type="SMART" id="SM00387">
    <property type="entry name" value="HATPase_c"/>
    <property type="match status" value="1"/>
</dbReference>
<dbReference type="InterPro" id="IPR004358">
    <property type="entry name" value="Sig_transdc_His_kin-like_C"/>
</dbReference>
<feature type="signal peptide" evidence="10">
    <location>
        <begin position="1"/>
        <end position="20"/>
    </location>
</feature>
<evidence type="ECO:0000256" key="2">
    <source>
        <dbReference type="ARBA" id="ARBA00004651"/>
    </source>
</evidence>
<dbReference type="Gene3D" id="3.30.450.20">
    <property type="entry name" value="PAS domain"/>
    <property type="match status" value="1"/>
</dbReference>
<dbReference type="Gene3D" id="3.30.565.10">
    <property type="entry name" value="Histidine kinase-like ATPase, C-terminal domain"/>
    <property type="match status" value="1"/>
</dbReference>
<dbReference type="CDD" id="cd18774">
    <property type="entry name" value="PDC2_HK_sensor"/>
    <property type="match status" value="1"/>
</dbReference>
<evidence type="ECO:0000256" key="6">
    <source>
        <dbReference type="ARBA" id="ARBA00022679"/>
    </source>
</evidence>
<dbReference type="PROSITE" id="PS50885">
    <property type="entry name" value="HAMP"/>
    <property type="match status" value="1"/>
</dbReference>
<dbReference type="SMART" id="SM00388">
    <property type="entry name" value="HisKA"/>
    <property type="match status" value="1"/>
</dbReference>
<dbReference type="CDD" id="cd00082">
    <property type="entry name" value="HisKA"/>
    <property type="match status" value="1"/>
</dbReference>
<dbReference type="CDD" id="cd00075">
    <property type="entry name" value="HATPase"/>
    <property type="match status" value="1"/>
</dbReference>
<comment type="subcellular location">
    <subcellularLocation>
        <location evidence="2">Cell membrane</location>
        <topology evidence="2">Multi-pass membrane protein</topology>
    </subcellularLocation>
</comment>
<evidence type="ECO:0000256" key="1">
    <source>
        <dbReference type="ARBA" id="ARBA00000085"/>
    </source>
</evidence>
<feature type="domain" description="Histidine kinase" evidence="11">
    <location>
        <begin position="364"/>
        <end position="574"/>
    </location>
</feature>
<dbReference type="GO" id="GO:0005524">
    <property type="term" value="F:ATP binding"/>
    <property type="evidence" value="ECO:0007669"/>
    <property type="project" value="UniProtKB-KW"/>
</dbReference>
<reference evidence="13" key="1">
    <citation type="submission" date="2020-04" db="EMBL/GenBank/DDBJ databases">
        <authorList>
            <person name="Zhang T."/>
        </authorList>
    </citation>
    <scope>NUCLEOTIDE SEQUENCE</scope>
    <source>
        <strain evidence="13">HKST-UBA02</strain>
    </source>
</reference>
<organism evidence="13 14">
    <name type="scientific">Eiseniibacteriota bacterium</name>
    <dbReference type="NCBI Taxonomy" id="2212470"/>
    <lineage>
        <taxon>Bacteria</taxon>
        <taxon>Candidatus Eiseniibacteriota</taxon>
    </lineage>
</organism>
<name>A0A956SDJ1_UNCEI</name>
<comment type="caution">
    <text evidence="13">The sequence shown here is derived from an EMBL/GenBank/DDBJ whole genome shotgun (WGS) entry which is preliminary data.</text>
</comment>
<feature type="chain" id="PRO_5037948315" description="histidine kinase" evidence="10">
    <location>
        <begin position="21"/>
        <end position="577"/>
    </location>
</feature>
<evidence type="ECO:0000256" key="4">
    <source>
        <dbReference type="ARBA" id="ARBA00022475"/>
    </source>
</evidence>
<evidence type="ECO:0000259" key="11">
    <source>
        <dbReference type="PROSITE" id="PS50109"/>
    </source>
</evidence>
<evidence type="ECO:0000256" key="9">
    <source>
        <dbReference type="ARBA" id="ARBA00022840"/>
    </source>
</evidence>
<reference evidence="13" key="2">
    <citation type="journal article" date="2021" name="Microbiome">
        <title>Successional dynamics and alternative stable states in a saline activated sludge microbial community over 9 years.</title>
        <authorList>
            <person name="Wang Y."/>
            <person name="Ye J."/>
            <person name="Ju F."/>
            <person name="Liu L."/>
            <person name="Boyd J.A."/>
            <person name="Deng Y."/>
            <person name="Parks D.H."/>
            <person name="Jiang X."/>
            <person name="Yin X."/>
            <person name="Woodcroft B.J."/>
            <person name="Tyson G.W."/>
            <person name="Hugenholtz P."/>
            <person name="Polz M.F."/>
            <person name="Zhang T."/>
        </authorList>
    </citation>
    <scope>NUCLEOTIDE SEQUENCE</scope>
    <source>
        <strain evidence="13">HKST-UBA02</strain>
    </source>
</reference>
<protein>
    <recommendedName>
        <fullName evidence="3">histidine kinase</fullName>
        <ecNumber evidence="3">2.7.13.3</ecNumber>
    </recommendedName>
</protein>
<proteinExistence type="predicted"/>
<keyword evidence="10" id="KW-0732">Signal</keyword>
<evidence type="ECO:0000313" key="14">
    <source>
        <dbReference type="Proteomes" id="UP000739538"/>
    </source>
</evidence>
<dbReference type="CDD" id="cd06225">
    <property type="entry name" value="HAMP"/>
    <property type="match status" value="1"/>
</dbReference>
<dbReference type="Pfam" id="PF00512">
    <property type="entry name" value="HisKA"/>
    <property type="match status" value="1"/>
</dbReference>
<dbReference type="GO" id="GO:0005886">
    <property type="term" value="C:plasma membrane"/>
    <property type="evidence" value="ECO:0007669"/>
    <property type="project" value="UniProtKB-SubCell"/>
</dbReference>
<dbReference type="PANTHER" id="PTHR44936">
    <property type="entry name" value="SENSOR PROTEIN CREC"/>
    <property type="match status" value="1"/>
</dbReference>
<dbReference type="Pfam" id="PF00672">
    <property type="entry name" value="HAMP"/>
    <property type="match status" value="1"/>
</dbReference>
<dbReference type="AlphaFoldDB" id="A0A956SDJ1"/>